<dbReference type="InterPro" id="IPR011050">
    <property type="entry name" value="Pectin_lyase_fold/virulence"/>
</dbReference>
<accession>A0ABP8LUF9</accession>
<dbReference type="Gene3D" id="2.160.20.10">
    <property type="entry name" value="Single-stranded right-handed beta-helix, Pectin lyase-like"/>
    <property type="match status" value="1"/>
</dbReference>
<evidence type="ECO:0000256" key="2">
    <source>
        <dbReference type="ARBA" id="ARBA00022801"/>
    </source>
</evidence>
<evidence type="ECO:0008006" key="7">
    <source>
        <dbReference type="Google" id="ProtNLM"/>
    </source>
</evidence>
<comment type="caution">
    <text evidence="5">The sequence shown here is derived from an EMBL/GenBank/DDBJ whole genome shotgun (WGS) entry which is preliminary data.</text>
</comment>
<name>A0ABP8LUF9_9BACT</name>
<dbReference type="Proteomes" id="UP001501508">
    <property type="component" value="Unassembled WGS sequence"/>
</dbReference>
<organism evidence="5 6">
    <name type="scientific">Ravibacter arvi</name>
    <dbReference type="NCBI Taxonomy" id="2051041"/>
    <lineage>
        <taxon>Bacteria</taxon>
        <taxon>Pseudomonadati</taxon>
        <taxon>Bacteroidota</taxon>
        <taxon>Cytophagia</taxon>
        <taxon>Cytophagales</taxon>
        <taxon>Spirosomataceae</taxon>
        <taxon>Ravibacter</taxon>
    </lineage>
</organism>
<keyword evidence="6" id="KW-1185">Reference proteome</keyword>
<evidence type="ECO:0000256" key="4">
    <source>
        <dbReference type="RuleBase" id="RU361169"/>
    </source>
</evidence>
<gene>
    <name evidence="5" type="ORF">GCM10023091_16090</name>
</gene>
<reference evidence="6" key="1">
    <citation type="journal article" date="2019" name="Int. J. Syst. Evol. Microbiol.">
        <title>The Global Catalogue of Microorganisms (GCM) 10K type strain sequencing project: providing services to taxonomists for standard genome sequencing and annotation.</title>
        <authorList>
            <consortium name="The Broad Institute Genomics Platform"/>
            <consortium name="The Broad Institute Genome Sequencing Center for Infectious Disease"/>
            <person name="Wu L."/>
            <person name="Ma J."/>
        </authorList>
    </citation>
    <scope>NUCLEOTIDE SEQUENCE [LARGE SCALE GENOMIC DNA]</scope>
    <source>
        <strain evidence="6">JCM 31920</strain>
    </source>
</reference>
<dbReference type="InterPro" id="IPR012334">
    <property type="entry name" value="Pectin_lyas_fold"/>
</dbReference>
<keyword evidence="2 4" id="KW-0378">Hydrolase</keyword>
<proteinExistence type="inferred from homology"/>
<keyword evidence="3 4" id="KW-0326">Glycosidase</keyword>
<comment type="similarity">
    <text evidence="1 4">Belongs to the glycosyl hydrolase 28 family.</text>
</comment>
<sequence length="428" mass="46984">MQKIWWTVFTVLFSWGMVKGGESSESLEITPNAFQGTDTQRIRQAVEKASRTTHIIRIPAENANGSSVWMIDDAILLPSNIRVILDNCTLQLSDQSRDNMFRSDNVGDGIENPGWNRDIHLVGMGRVILRGAANPRSTGDGARKLTLDPVASQKKGIGRVSYGSDAAFPDRKQTGDWRNIMVLIAKVDGFSLTNVRIEHSHAWAVSFERTLNARISDIQIHNPEEIAIGNRKVKVYNKDGINLRQGCKYFRINNIDGINGDDLVALSSLDVQPALTRVNGTLFSTMVTRSGWYGPEDDIEQVFITNCQTNYTGVAIRASDSASVHHVYVNGVITKARPDTPPPYGGSPYTLLVGGKGYGAPSQPGKINNIYAFNLMGDGKNLVLIEAPVENCRFVNGIYTGIAPQPVTFNVPVTDTKGVSVENFMKMP</sequence>
<evidence type="ECO:0000256" key="1">
    <source>
        <dbReference type="ARBA" id="ARBA00008834"/>
    </source>
</evidence>
<dbReference type="EMBL" id="BAABEY010000018">
    <property type="protein sequence ID" value="GAA4437221.1"/>
    <property type="molecule type" value="Genomic_DNA"/>
</dbReference>
<dbReference type="InterPro" id="IPR000743">
    <property type="entry name" value="Glyco_hydro_28"/>
</dbReference>
<dbReference type="SUPFAM" id="SSF51126">
    <property type="entry name" value="Pectin lyase-like"/>
    <property type="match status" value="1"/>
</dbReference>
<evidence type="ECO:0000256" key="3">
    <source>
        <dbReference type="ARBA" id="ARBA00023295"/>
    </source>
</evidence>
<protein>
    <recommendedName>
        <fullName evidence="7">Polygalacturonase</fullName>
    </recommendedName>
</protein>
<dbReference type="RefSeq" id="WP_345027849.1">
    <property type="nucleotide sequence ID" value="NZ_BAABEY010000018.1"/>
</dbReference>
<dbReference type="Pfam" id="PF00295">
    <property type="entry name" value="Glyco_hydro_28"/>
    <property type="match status" value="1"/>
</dbReference>
<evidence type="ECO:0000313" key="6">
    <source>
        <dbReference type="Proteomes" id="UP001501508"/>
    </source>
</evidence>
<evidence type="ECO:0000313" key="5">
    <source>
        <dbReference type="EMBL" id="GAA4437221.1"/>
    </source>
</evidence>